<dbReference type="Proteomes" id="UP000239800">
    <property type="component" value="Unassembled WGS sequence"/>
</dbReference>
<dbReference type="OrthoDB" id="978645at2"/>
<protein>
    <recommendedName>
        <fullName evidence="3">Outer membrane protein beta-barrel domain-containing protein</fullName>
    </recommendedName>
</protein>
<evidence type="ECO:0000313" key="1">
    <source>
        <dbReference type="EMBL" id="PQB04365.1"/>
    </source>
</evidence>
<comment type="caution">
    <text evidence="1">The sequence shown here is derived from an EMBL/GenBank/DDBJ whole genome shotgun (WGS) entry which is preliminary data.</text>
</comment>
<accession>A0A2S7KP20</accession>
<evidence type="ECO:0000313" key="2">
    <source>
        <dbReference type="Proteomes" id="UP000239800"/>
    </source>
</evidence>
<dbReference type="SUPFAM" id="SSF56925">
    <property type="entry name" value="OMPA-like"/>
    <property type="match status" value="1"/>
</dbReference>
<dbReference type="InterPro" id="IPR011250">
    <property type="entry name" value="OMP/PagP_B-barrel"/>
</dbReference>
<dbReference type="RefSeq" id="WP_104812292.1">
    <property type="nucleotide sequence ID" value="NZ_MQUB01000001.1"/>
</dbReference>
<dbReference type="AlphaFoldDB" id="A0A2S7KP20"/>
<evidence type="ECO:0008006" key="3">
    <source>
        <dbReference type="Google" id="ProtNLM"/>
    </source>
</evidence>
<gene>
    <name evidence="1" type="ORF">BST85_05230</name>
</gene>
<reference evidence="1 2" key="1">
    <citation type="submission" date="2016-11" db="EMBL/GenBank/DDBJ databases">
        <title>Trade-off between light-utilization and light-protection in marine flavobacteria.</title>
        <authorList>
            <person name="Kumagai Y."/>
        </authorList>
    </citation>
    <scope>NUCLEOTIDE SEQUENCE [LARGE SCALE GENOMIC DNA]</scope>
    <source>
        <strain evidence="1 2">NBRC 107741</strain>
    </source>
</reference>
<sequence length="160" mass="18061">MHRILVLIVMFLVTFPLYAQTESRNALGVRLGDSDGFGTELNYQHALRAPNRLEVGLGWSGNSQADLYKLSGFHQWVWHVDGRFNWYAGPGLGVGVVDIDEGAMVSFDDEVYFFLAGVIGIEYDFDFPLLVSLSMRPEIGFGQYRDDLELDLGIGLRYQF</sequence>
<keyword evidence="2" id="KW-1185">Reference proteome</keyword>
<dbReference type="Gene3D" id="2.40.160.20">
    <property type="match status" value="1"/>
</dbReference>
<organism evidence="1 2">
    <name type="scientific">Aureitalea marina</name>
    <dbReference type="NCBI Taxonomy" id="930804"/>
    <lineage>
        <taxon>Bacteria</taxon>
        <taxon>Pseudomonadati</taxon>
        <taxon>Bacteroidota</taxon>
        <taxon>Flavobacteriia</taxon>
        <taxon>Flavobacteriales</taxon>
        <taxon>Flavobacteriaceae</taxon>
        <taxon>Aureitalea</taxon>
    </lineage>
</organism>
<name>A0A2S7KP20_9FLAO</name>
<dbReference type="EMBL" id="MQUB01000001">
    <property type="protein sequence ID" value="PQB04365.1"/>
    <property type="molecule type" value="Genomic_DNA"/>
</dbReference>
<proteinExistence type="predicted"/>